<geneLocation type="plasmid" evidence="3 4">
    <name>pMESIL01</name>
</geneLocation>
<name>D7BJ11_ALLS1</name>
<dbReference type="RefSeq" id="WP_013159683.1">
    <property type="nucleotide sequence ID" value="NC_014213.1"/>
</dbReference>
<feature type="region of interest" description="Disordered" evidence="2">
    <location>
        <begin position="648"/>
        <end position="672"/>
    </location>
</feature>
<dbReference type="OrthoDB" id="23613at2"/>
<dbReference type="Proteomes" id="UP000001916">
    <property type="component" value="Plasmid pMESIL01"/>
</dbReference>
<proteinExistence type="predicted"/>
<sequence length="686" mass="77708">MIHPTVLVAFPGLAEALVRVAEPLWQERLGPKALALEVAHPDSLDGALVSLLAQPRQLELRRKGYDPDPALTLAVIASGDEAGLPGFVEKLEQKISNGPWAGMELRLHLVLFLRELENLAHFPPNPDHHPPTRVWPVSRWARNGLYLPKEEHLAVWVQHFVEALVASQAPLQPEKGRDWVGLGIARLEMEQPNPQTLVPILWEAIRQVELGVPPEVPPPPPWAFQPTPPPARPERTSCDAHPNWSNPNWDRYRQEQRAAASLVVEQALLPLESPAPYELGRQALLLGLPVLPKSLNGLKKAIQRAEDERAALLETLDKTAGVAEKRARLNRLRARIQRGGLGGREDLQQEIRTLEKALEPVDQALEEGNVAFFLQHDPEAQQASRELATLEERFQNNRERWEKEVDNPPPPSNRPKQWTQWFTNRLRPATPPESGPEMASIRKRLCGNAWHLLQEAHPQQERLTQRHLFFGEVLDRFAMVNRYLEALKREQERAKRALTLVKGFVPSRVHPEDNPLVVRIPQHVPSTHPKVRAAAHYLVKEGALEAFWDNDLKGFENRLWEVAQWLAKRLGPVQLSTPDEVLWSTLVVAGAPRVLVHNWPEHRQYAYVLGPNPKARWGEAYDQESWLPGEGILFRMVFPLTPEQFLEGTTPLTPESYGEETPPTSPAPPGEEVLIRHNPLLDEIFK</sequence>
<keyword evidence="4" id="KW-1185">Reference proteome</keyword>
<accession>D7BJ11</accession>
<dbReference type="AlphaFoldDB" id="D7BJ11"/>
<evidence type="ECO:0000256" key="2">
    <source>
        <dbReference type="SAM" id="MobiDB-lite"/>
    </source>
</evidence>
<dbReference type="KEGG" id="msv:Mesil_3355"/>
<gene>
    <name evidence="3" type="ORF">Mesil_3355</name>
</gene>
<feature type="region of interest" description="Disordered" evidence="2">
    <location>
        <begin position="223"/>
        <end position="244"/>
    </location>
</feature>
<protein>
    <submittedName>
        <fullName evidence="3">Uncharacterized protein</fullName>
    </submittedName>
</protein>
<dbReference type="HOGENOM" id="CLU_405928_0_0_0"/>
<evidence type="ECO:0000313" key="4">
    <source>
        <dbReference type="Proteomes" id="UP000001916"/>
    </source>
</evidence>
<feature type="coiled-coil region" evidence="1">
    <location>
        <begin position="344"/>
        <end position="400"/>
    </location>
</feature>
<organism evidence="3 4">
    <name type="scientific">Allomeiothermus silvanus (strain ATCC 700542 / DSM 9946 / NBRC 106475 / NCIMB 13440 / VI-R2)</name>
    <name type="common">Thermus silvanus</name>
    <dbReference type="NCBI Taxonomy" id="526227"/>
    <lineage>
        <taxon>Bacteria</taxon>
        <taxon>Thermotogati</taxon>
        <taxon>Deinococcota</taxon>
        <taxon>Deinococci</taxon>
        <taxon>Thermales</taxon>
        <taxon>Thermaceae</taxon>
        <taxon>Allomeiothermus</taxon>
    </lineage>
</organism>
<keyword evidence="3" id="KW-0614">Plasmid</keyword>
<reference evidence="3 4" key="1">
    <citation type="journal article" date="2010" name="Stand. Genomic Sci.">
        <title>Complete genome sequence of Meiothermus silvanus type strain (VI-R2).</title>
        <authorList>
            <person name="Sikorski J."/>
            <person name="Tindall B.J."/>
            <person name="Lowry S."/>
            <person name="Lucas S."/>
            <person name="Nolan M."/>
            <person name="Copeland A."/>
            <person name="Glavina Del Rio T."/>
            <person name="Tice H."/>
            <person name="Cheng J.F."/>
            <person name="Han C."/>
            <person name="Pitluck S."/>
            <person name="Liolios K."/>
            <person name="Ivanova N."/>
            <person name="Mavromatis K."/>
            <person name="Mikhailova N."/>
            <person name="Pati A."/>
            <person name="Goodwin L."/>
            <person name="Chen A."/>
            <person name="Palaniappan K."/>
            <person name="Land M."/>
            <person name="Hauser L."/>
            <person name="Chang Y.J."/>
            <person name="Jeffries C.D."/>
            <person name="Rohde M."/>
            <person name="Goker M."/>
            <person name="Woyke T."/>
            <person name="Bristow J."/>
            <person name="Eisen J.A."/>
            <person name="Markowitz V."/>
            <person name="Hugenholtz P."/>
            <person name="Kyrpides N.C."/>
            <person name="Klenk H.P."/>
            <person name="Lapidus A."/>
        </authorList>
    </citation>
    <scope>NUCLEOTIDE SEQUENCE [LARGE SCALE GENOMIC DNA]</scope>
    <source>
        <strain evidence="4">ATCC 700542 / DSM 9946 / VI-R2</strain>
        <plasmid evidence="4">Plasmid pMESIL01</plasmid>
    </source>
</reference>
<dbReference type="EMBL" id="CP002043">
    <property type="protein sequence ID" value="ADH65167.1"/>
    <property type="molecule type" value="Genomic_DNA"/>
</dbReference>
<evidence type="ECO:0000313" key="3">
    <source>
        <dbReference type="EMBL" id="ADH65167.1"/>
    </source>
</evidence>
<evidence type="ECO:0000256" key="1">
    <source>
        <dbReference type="SAM" id="Coils"/>
    </source>
</evidence>
<keyword evidence="1" id="KW-0175">Coiled coil</keyword>